<evidence type="ECO:0000313" key="6">
    <source>
        <dbReference type="Proteomes" id="UP000192343"/>
    </source>
</evidence>
<evidence type="ECO:0000259" key="4">
    <source>
        <dbReference type="PROSITE" id="PS51459"/>
    </source>
</evidence>
<keyword evidence="1" id="KW-0067">ATP-binding</keyword>
<dbReference type="PANTHER" id="PTHR13504">
    <property type="entry name" value="FIDO DOMAIN-CONTAINING PROTEIN DDB_G0283145"/>
    <property type="match status" value="1"/>
</dbReference>
<evidence type="ECO:0000256" key="2">
    <source>
        <dbReference type="PIRSR" id="PIRSR640198-1"/>
    </source>
</evidence>
<dbReference type="AlphaFoldDB" id="A0A1Y1S029"/>
<dbReference type="STRING" id="1963862.B4O97_08905"/>
<name>A0A1Y1S029_9SPIO</name>
<dbReference type="RefSeq" id="WP_083050139.1">
    <property type="nucleotide sequence ID" value="NZ_MWQY01000008.1"/>
</dbReference>
<evidence type="ECO:0000256" key="3">
    <source>
        <dbReference type="PIRSR" id="PIRSR640198-2"/>
    </source>
</evidence>
<reference evidence="5 6" key="1">
    <citation type="submission" date="2017-03" db="EMBL/GenBank/DDBJ databases">
        <title>Draft Genome sequence of Marispirochaeta sp. strain JC444.</title>
        <authorList>
            <person name="Shivani Y."/>
            <person name="Subhash Y."/>
            <person name="Sasikala C."/>
            <person name="Ramana C."/>
        </authorList>
    </citation>
    <scope>NUCLEOTIDE SEQUENCE [LARGE SCALE GENOMIC DNA]</scope>
    <source>
        <strain evidence="5 6">JC444</strain>
    </source>
</reference>
<feature type="binding site" evidence="1">
    <location>
        <position position="69"/>
    </location>
    <ligand>
        <name>ATP</name>
        <dbReference type="ChEBI" id="CHEBI:30616"/>
    </ligand>
</feature>
<dbReference type="Gene3D" id="1.10.3290.10">
    <property type="entry name" value="Fido-like domain"/>
    <property type="match status" value="1"/>
</dbReference>
<feature type="domain" description="Fido" evidence="4">
    <location>
        <begin position="116"/>
        <end position="260"/>
    </location>
</feature>
<proteinExistence type="predicted"/>
<dbReference type="InterPro" id="IPR036597">
    <property type="entry name" value="Fido-like_dom_sf"/>
</dbReference>
<dbReference type="OrthoDB" id="9813719at2"/>
<comment type="caution">
    <text evidence="5">The sequence shown here is derived from an EMBL/GenBank/DDBJ whole genome shotgun (WGS) entry which is preliminary data.</text>
</comment>
<accession>A0A1Y1S029</accession>
<feature type="binding site" evidence="3">
    <location>
        <begin position="238"/>
        <end position="239"/>
    </location>
    <ligand>
        <name>ATP</name>
        <dbReference type="ChEBI" id="CHEBI:30616"/>
    </ligand>
</feature>
<organism evidence="5 6">
    <name type="scientific">Marispirochaeta aestuarii</name>
    <dbReference type="NCBI Taxonomy" id="1963862"/>
    <lineage>
        <taxon>Bacteria</taxon>
        <taxon>Pseudomonadati</taxon>
        <taxon>Spirochaetota</taxon>
        <taxon>Spirochaetia</taxon>
        <taxon>Spirochaetales</taxon>
        <taxon>Spirochaetaceae</taxon>
        <taxon>Marispirochaeta</taxon>
    </lineage>
</organism>
<gene>
    <name evidence="5" type="ORF">B4O97_08905</name>
</gene>
<sequence length="361" mass="41624">MKRDGSKPNNDLPLLPPEADIETKTILNQAIRANRELARLKGYCSLLPNDSILLSSIILKEAKTSSEIENIITTQDELYKALADSVKEIDVETKEVLNYRSAIWTGFNELKEKGFLSTNIMIRIQNELEGNNAGIRKLPGTTLVNQQTGESVYTPPDNEESINRLLKNLEDYINQTDDIDPLIKMAIIHYQFESIHPFYDGNGRTGRIINVLYLILKELLDKPILYLSDYIIKNKNRYYDLLQNVKDKNGWEAWVIYMLKAVEITSVETLKMISSIVDLINETTEKCKNELPKTTYSKELIDILFIQPYTKIEFLVNANIAERRTASKYLKQLEEIGVLESFKSWKETIYVNKRLYELLKG</sequence>
<dbReference type="Pfam" id="PF21248">
    <property type="entry name" value="SoFic-like_C"/>
    <property type="match status" value="1"/>
</dbReference>
<dbReference type="Pfam" id="PF13784">
    <property type="entry name" value="Fic_N"/>
    <property type="match status" value="1"/>
</dbReference>
<dbReference type="PROSITE" id="PS51459">
    <property type="entry name" value="FIDO"/>
    <property type="match status" value="1"/>
</dbReference>
<dbReference type="PANTHER" id="PTHR13504:SF35">
    <property type="entry name" value="PROTEIN ADENYLYLTRANSFERASE SOFIC"/>
    <property type="match status" value="1"/>
</dbReference>
<feature type="binding site" evidence="1">
    <location>
        <position position="238"/>
    </location>
    <ligand>
        <name>ATP</name>
        <dbReference type="ChEBI" id="CHEBI:30616"/>
    </ligand>
</feature>
<keyword evidence="1" id="KW-0547">Nucleotide-binding</keyword>
<dbReference type="Proteomes" id="UP000192343">
    <property type="component" value="Unassembled WGS sequence"/>
</dbReference>
<evidence type="ECO:0000256" key="1">
    <source>
        <dbReference type="PIRSR" id="PIRSR038925-1"/>
    </source>
</evidence>
<dbReference type="InterPro" id="IPR048770">
    <property type="entry name" value="SoFic-like_C"/>
</dbReference>
<feature type="binding site" evidence="3">
    <location>
        <begin position="200"/>
        <end position="207"/>
    </location>
    <ligand>
        <name>ATP</name>
        <dbReference type="ChEBI" id="CHEBI:30616"/>
    </ligand>
</feature>
<feature type="binding site" evidence="1">
    <location>
        <position position="196"/>
    </location>
    <ligand>
        <name>ATP</name>
        <dbReference type="ChEBI" id="CHEBI:30616"/>
    </ligand>
</feature>
<dbReference type="InterPro" id="IPR003812">
    <property type="entry name" value="Fido"/>
</dbReference>
<protein>
    <submittedName>
        <fullName evidence="5">Addiction module protein</fullName>
    </submittedName>
</protein>
<dbReference type="InterPro" id="IPR026287">
    <property type="entry name" value="SoFic-like"/>
</dbReference>
<feature type="binding site" evidence="1">
    <location>
        <begin position="201"/>
        <end position="207"/>
    </location>
    <ligand>
        <name>ATP</name>
        <dbReference type="ChEBI" id="CHEBI:30616"/>
    </ligand>
</feature>
<dbReference type="Pfam" id="PF02661">
    <property type="entry name" value="Fic"/>
    <property type="match status" value="1"/>
</dbReference>
<dbReference type="PIRSF" id="PIRSF038925">
    <property type="entry name" value="AMP-prot_trans"/>
    <property type="match status" value="1"/>
</dbReference>
<dbReference type="InterPro" id="IPR025758">
    <property type="entry name" value="Fic/DOC_N"/>
</dbReference>
<dbReference type="EMBL" id="MWQY01000008">
    <property type="protein sequence ID" value="ORC35746.1"/>
    <property type="molecule type" value="Genomic_DNA"/>
</dbReference>
<dbReference type="GO" id="GO:0005524">
    <property type="term" value="F:ATP binding"/>
    <property type="evidence" value="ECO:0007669"/>
    <property type="project" value="UniProtKB-KW"/>
</dbReference>
<feature type="active site" evidence="2">
    <location>
        <position position="196"/>
    </location>
</feature>
<evidence type="ECO:0000313" key="5">
    <source>
        <dbReference type="EMBL" id="ORC35746.1"/>
    </source>
</evidence>
<keyword evidence="6" id="KW-1185">Reference proteome</keyword>
<dbReference type="InterPro" id="IPR040198">
    <property type="entry name" value="Fido_containing"/>
</dbReference>
<dbReference type="SUPFAM" id="SSF140931">
    <property type="entry name" value="Fic-like"/>
    <property type="match status" value="1"/>
</dbReference>